<evidence type="ECO:0000256" key="6">
    <source>
        <dbReference type="PIRSR" id="PIRSR000089-1"/>
    </source>
</evidence>
<dbReference type="GO" id="GO:0050660">
    <property type="term" value="F:flavin adenine dinucleotide binding"/>
    <property type="evidence" value="ECO:0007669"/>
    <property type="project" value="InterPro"/>
</dbReference>
<feature type="domain" description="Electron transfer flavoprotein alpha/beta-subunit N-terminal" evidence="7">
    <location>
        <begin position="4"/>
        <end position="193"/>
    </location>
</feature>
<proteinExistence type="inferred from homology"/>
<dbReference type="PIRSF" id="PIRSF000089">
    <property type="entry name" value="Electra_flavoP_a"/>
    <property type="match status" value="1"/>
</dbReference>
<keyword evidence="4 6" id="KW-0274">FAD</keyword>
<dbReference type="SUPFAM" id="SSF52402">
    <property type="entry name" value="Adenine nucleotide alpha hydrolases-like"/>
    <property type="match status" value="1"/>
</dbReference>
<comment type="cofactor">
    <cofactor evidence="6">
        <name>FAD</name>
        <dbReference type="ChEBI" id="CHEBI:57692"/>
    </cofactor>
    <text evidence="6">Binds 1 FAD per dimer.</text>
</comment>
<gene>
    <name evidence="8" type="ORF">KCG48_13820</name>
</gene>
<evidence type="ECO:0000256" key="4">
    <source>
        <dbReference type="ARBA" id="ARBA00022827"/>
    </source>
</evidence>
<dbReference type="InterPro" id="IPR014729">
    <property type="entry name" value="Rossmann-like_a/b/a_fold"/>
</dbReference>
<keyword evidence="9" id="KW-1185">Reference proteome</keyword>
<sequence length="314" mass="34800">MSRKRVLIFVDPENFRNSIDLIEVANKIFEGKDIELFGLSSEQQMKKSMGYFDVLIEDVTKGMESYDTMCVTDYVEGLHRKVGFDAILVPATFFGRMVAPRIARRLHTGLVADVTDLKVEGDSIEMIRPAFSGKIMAGIINIGTGPMMMTVRQNVFHFEDLPMKNTKVLIFEHPLSASKKIRILETEEKGVSYDIRDSEVLISGGGGAKHVFKQLHELSDLLHGNVSASRKIIDQGLAPRAIQVGQSGKTVTPKLYIALGIDGAIQHVEGLKNVKHIIAVNLNKNAPICSLSDLVVVGDTSQFVEKLIQRLNKH</sequence>
<dbReference type="InterPro" id="IPR014731">
    <property type="entry name" value="ETF_asu_C"/>
</dbReference>
<dbReference type="InterPro" id="IPR001308">
    <property type="entry name" value="ETF_a/FixB"/>
</dbReference>
<protein>
    <submittedName>
        <fullName evidence="8">Electron transfer flavoprotein subunit alpha/FixB family protein</fullName>
    </submittedName>
</protein>
<dbReference type="PANTHER" id="PTHR43153:SF1">
    <property type="entry name" value="ELECTRON TRANSFER FLAVOPROTEIN SUBUNIT ALPHA, MITOCHONDRIAL"/>
    <property type="match status" value="1"/>
</dbReference>
<keyword evidence="2" id="KW-0813">Transport</keyword>
<feature type="binding site" evidence="6">
    <location>
        <begin position="229"/>
        <end position="230"/>
    </location>
    <ligand>
        <name>FAD</name>
        <dbReference type="ChEBI" id="CHEBI:57692"/>
    </ligand>
</feature>
<evidence type="ECO:0000256" key="1">
    <source>
        <dbReference type="ARBA" id="ARBA00005817"/>
    </source>
</evidence>
<dbReference type="Pfam" id="PF01012">
    <property type="entry name" value="ETF"/>
    <property type="match status" value="1"/>
</dbReference>
<comment type="similarity">
    <text evidence="1">Belongs to the ETF alpha-subunit/FixB family.</text>
</comment>
<keyword evidence="5" id="KW-0249">Electron transport</keyword>
<dbReference type="RefSeq" id="WP_211802783.1">
    <property type="nucleotide sequence ID" value="NZ_JAGSCS010000030.1"/>
</dbReference>
<dbReference type="PANTHER" id="PTHR43153">
    <property type="entry name" value="ELECTRON TRANSFER FLAVOPROTEIN ALPHA"/>
    <property type="match status" value="1"/>
</dbReference>
<evidence type="ECO:0000256" key="5">
    <source>
        <dbReference type="ARBA" id="ARBA00022982"/>
    </source>
</evidence>
<keyword evidence="3" id="KW-0285">Flavoprotein</keyword>
<dbReference type="GO" id="GO:0033539">
    <property type="term" value="P:fatty acid beta-oxidation using acyl-CoA dehydrogenase"/>
    <property type="evidence" value="ECO:0007669"/>
    <property type="project" value="TreeGrafter"/>
</dbReference>
<name>A0A941CRJ0_9CLOT</name>
<dbReference type="InterPro" id="IPR018206">
    <property type="entry name" value="ETF_asu_C_CS"/>
</dbReference>
<feature type="binding site" evidence="6">
    <location>
        <begin position="260"/>
        <end position="267"/>
    </location>
    <ligand>
        <name>FAD</name>
        <dbReference type="ChEBI" id="CHEBI:57692"/>
    </ligand>
</feature>
<evidence type="ECO:0000313" key="8">
    <source>
        <dbReference type="EMBL" id="MBR0577387.1"/>
    </source>
</evidence>
<reference evidence="8" key="1">
    <citation type="submission" date="2021-04" db="EMBL/GenBank/DDBJ databases">
        <title>Proteiniclasticum sedimins sp. nov., an obligate anaerobic bacterium isolated from anaerobic sludge.</title>
        <authorList>
            <person name="Liu J."/>
        </authorList>
    </citation>
    <scope>NUCLEOTIDE SEQUENCE</scope>
    <source>
        <strain evidence="8">BAD-10</strain>
    </source>
</reference>
<dbReference type="Gene3D" id="3.40.50.620">
    <property type="entry name" value="HUPs"/>
    <property type="match status" value="1"/>
</dbReference>
<dbReference type="InterPro" id="IPR014730">
    <property type="entry name" value="ETF_a/b_N"/>
</dbReference>
<dbReference type="Proteomes" id="UP000675379">
    <property type="component" value="Unassembled WGS sequence"/>
</dbReference>
<feature type="binding site" evidence="6">
    <location>
        <position position="281"/>
    </location>
    <ligand>
        <name>FAD</name>
        <dbReference type="ChEBI" id="CHEBI:57692"/>
    </ligand>
</feature>
<dbReference type="EMBL" id="JAGSCS010000030">
    <property type="protein sequence ID" value="MBR0577387.1"/>
    <property type="molecule type" value="Genomic_DNA"/>
</dbReference>
<dbReference type="SMART" id="SM00893">
    <property type="entry name" value="ETF"/>
    <property type="match status" value="1"/>
</dbReference>
<dbReference type="SUPFAM" id="SSF52467">
    <property type="entry name" value="DHS-like NAD/FAD-binding domain"/>
    <property type="match status" value="1"/>
</dbReference>
<dbReference type="GO" id="GO:0009055">
    <property type="term" value="F:electron transfer activity"/>
    <property type="evidence" value="ECO:0007669"/>
    <property type="project" value="InterPro"/>
</dbReference>
<dbReference type="InterPro" id="IPR029035">
    <property type="entry name" value="DHS-like_NAD/FAD-binding_dom"/>
</dbReference>
<organism evidence="8 9">
    <name type="scientific">Proteiniclasticum sediminis</name>
    <dbReference type="NCBI Taxonomy" id="2804028"/>
    <lineage>
        <taxon>Bacteria</taxon>
        <taxon>Bacillati</taxon>
        <taxon>Bacillota</taxon>
        <taxon>Clostridia</taxon>
        <taxon>Eubacteriales</taxon>
        <taxon>Clostridiaceae</taxon>
        <taxon>Proteiniclasticum</taxon>
    </lineage>
</organism>
<dbReference type="Pfam" id="PF00766">
    <property type="entry name" value="ETF_alpha"/>
    <property type="match status" value="1"/>
</dbReference>
<dbReference type="Gene3D" id="3.40.50.1220">
    <property type="entry name" value="TPP-binding domain"/>
    <property type="match status" value="1"/>
</dbReference>
<comment type="caution">
    <text evidence="8">The sequence shown here is derived from an EMBL/GenBank/DDBJ whole genome shotgun (WGS) entry which is preliminary data.</text>
</comment>
<evidence type="ECO:0000259" key="7">
    <source>
        <dbReference type="SMART" id="SM00893"/>
    </source>
</evidence>
<dbReference type="PROSITE" id="PS00696">
    <property type="entry name" value="ETF_ALPHA"/>
    <property type="match status" value="1"/>
</dbReference>
<feature type="binding site" evidence="6">
    <location>
        <begin position="243"/>
        <end position="247"/>
    </location>
    <ligand>
        <name>FAD</name>
        <dbReference type="ChEBI" id="CHEBI:57692"/>
    </ligand>
</feature>
<evidence type="ECO:0000256" key="2">
    <source>
        <dbReference type="ARBA" id="ARBA00022448"/>
    </source>
</evidence>
<evidence type="ECO:0000256" key="3">
    <source>
        <dbReference type="ARBA" id="ARBA00022630"/>
    </source>
</evidence>
<accession>A0A941CRJ0</accession>
<evidence type="ECO:0000313" key="9">
    <source>
        <dbReference type="Proteomes" id="UP000675379"/>
    </source>
</evidence>
<dbReference type="AlphaFoldDB" id="A0A941CRJ0"/>